<sequence length="30" mass="3753">MNKVIKYYFIINKTFKILLLIIKYDMSRNK</sequence>
<dbReference type="EMBL" id="MN739900">
    <property type="protein sequence ID" value="QHT76716.1"/>
    <property type="molecule type" value="Genomic_DNA"/>
</dbReference>
<accession>A0A6C0H917</accession>
<evidence type="ECO:0000313" key="1">
    <source>
        <dbReference type="EMBL" id="QHT76716.1"/>
    </source>
</evidence>
<dbReference type="AlphaFoldDB" id="A0A6C0H917"/>
<reference evidence="1" key="1">
    <citation type="journal article" date="2020" name="Nature">
        <title>Giant virus diversity and host interactions through global metagenomics.</title>
        <authorList>
            <person name="Schulz F."/>
            <person name="Roux S."/>
            <person name="Paez-Espino D."/>
            <person name="Jungbluth S."/>
            <person name="Walsh D.A."/>
            <person name="Denef V.J."/>
            <person name="McMahon K.D."/>
            <person name="Konstantinidis K.T."/>
            <person name="Eloe-Fadrosh E.A."/>
            <person name="Kyrpides N.C."/>
            <person name="Woyke T."/>
        </authorList>
    </citation>
    <scope>NUCLEOTIDE SEQUENCE</scope>
    <source>
        <strain evidence="1">GVMAG-M-3300023179-82</strain>
    </source>
</reference>
<protein>
    <submittedName>
        <fullName evidence="1">Uncharacterized protein</fullName>
    </submittedName>
</protein>
<name>A0A6C0H917_9ZZZZ</name>
<proteinExistence type="predicted"/>
<organism evidence="1">
    <name type="scientific">viral metagenome</name>
    <dbReference type="NCBI Taxonomy" id="1070528"/>
    <lineage>
        <taxon>unclassified sequences</taxon>
        <taxon>metagenomes</taxon>
        <taxon>organismal metagenomes</taxon>
    </lineage>
</organism>